<dbReference type="AlphaFoldDB" id="A0A484ICW6"/>
<evidence type="ECO:0000313" key="1">
    <source>
        <dbReference type="EMBL" id="VFJ12843.1"/>
    </source>
</evidence>
<evidence type="ECO:0000313" key="2">
    <source>
        <dbReference type="Proteomes" id="UP000294299"/>
    </source>
</evidence>
<organism evidence="1 2">
    <name type="scientific">Candidatus Nitrosocosmicus franklandianus</name>
    <dbReference type="NCBI Taxonomy" id="1798806"/>
    <lineage>
        <taxon>Archaea</taxon>
        <taxon>Nitrososphaerota</taxon>
        <taxon>Nitrososphaeria</taxon>
        <taxon>Nitrososphaerales</taxon>
        <taxon>Nitrososphaeraceae</taxon>
        <taxon>Candidatus Nitrosocosmicus</taxon>
    </lineage>
</organism>
<accession>A0A484ICW6</accession>
<gene>
    <name evidence="1" type="ORF">NFRAN_0522</name>
</gene>
<proteinExistence type="predicted"/>
<dbReference type="KEGG" id="nfn:NFRAN_0522"/>
<reference evidence="1 2" key="1">
    <citation type="submission" date="2019-02" db="EMBL/GenBank/DDBJ databases">
        <authorList>
            <person name="Lehtovirta-Morley E L."/>
        </authorList>
    </citation>
    <scope>NUCLEOTIDE SEQUENCE [LARGE SCALE GENOMIC DNA]</scope>
    <source>
        <strain evidence="1">NFRAN1</strain>
    </source>
</reference>
<dbReference type="EMBL" id="LR216287">
    <property type="protein sequence ID" value="VFJ12843.1"/>
    <property type="molecule type" value="Genomic_DNA"/>
</dbReference>
<name>A0A484ICW6_9ARCH</name>
<protein>
    <submittedName>
        <fullName evidence="1">Uncharacterized protein</fullName>
    </submittedName>
</protein>
<keyword evidence="2" id="KW-1185">Reference proteome</keyword>
<sequence>MDLAYIKFDSISEDLSKTRYHSNDQMDVLLDVLFLVLGL</sequence>
<dbReference type="Proteomes" id="UP000294299">
    <property type="component" value="Chromosome NFRAN"/>
</dbReference>